<dbReference type="SUPFAM" id="SSF55021">
    <property type="entry name" value="ACT-like"/>
    <property type="match status" value="1"/>
</dbReference>
<evidence type="ECO:0000313" key="3">
    <source>
        <dbReference type="Proteomes" id="UP000326939"/>
    </source>
</evidence>
<comment type="caution">
    <text evidence="2">The sequence shown here is derived from an EMBL/GenBank/DDBJ whole genome shotgun (WGS) entry which is preliminary data.</text>
</comment>
<dbReference type="InterPro" id="IPR056805">
    <property type="entry name" value="ACT_ACR9/10_C"/>
</dbReference>
<dbReference type="Pfam" id="PF24931">
    <property type="entry name" value="ACT_ACR9_3rd"/>
    <property type="match status" value="1"/>
</dbReference>
<dbReference type="AlphaFoldDB" id="A0A5N5JLS1"/>
<dbReference type="EMBL" id="VDCV01000016">
    <property type="protein sequence ID" value="KAB5520301.1"/>
    <property type="molecule type" value="Genomic_DNA"/>
</dbReference>
<dbReference type="InterPro" id="IPR002912">
    <property type="entry name" value="ACT_dom"/>
</dbReference>
<dbReference type="Pfam" id="PF24914">
    <property type="entry name" value="ACR10_N"/>
    <property type="match status" value="1"/>
</dbReference>
<reference evidence="3" key="1">
    <citation type="journal article" date="2019" name="Gigascience">
        <title>De novo genome assembly of the endangered Acer yangbiense, a plant species with extremely small populations endemic to Yunnan Province, China.</title>
        <authorList>
            <person name="Yang J."/>
            <person name="Wariss H.M."/>
            <person name="Tao L."/>
            <person name="Zhang R."/>
            <person name="Yun Q."/>
            <person name="Hollingsworth P."/>
            <person name="Dao Z."/>
            <person name="Luo G."/>
            <person name="Guo H."/>
            <person name="Ma Y."/>
            <person name="Sun W."/>
        </authorList>
    </citation>
    <scope>NUCLEOTIDE SEQUENCE [LARGE SCALE GENOMIC DNA]</scope>
    <source>
        <strain evidence="3">cv. br00</strain>
    </source>
</reference>
<gene>
    <name evidence="2" type="ORF">DKX38_024620</name>
</gene>
<feature type="domain" description="ACT" evidence="1">
    <location>
        <begin position="94"/>
        <end position="177"/>
    </location>
</feature>
<dbReference type="PROSITE" id="PS51671">
    <property type="entry name" value="ACT"/>
    <property type="match status" value="1"/>
</dbReference>
<dbReference type="InterPro" id="IPR056816">
    <property type="entry name" value="ACR2/9/10_N"/>
</dbReference>
<accession>A0A5N5JLS1</accession>
<evidence type="ECO:0000313" key="2">
    <source>
        <dbReference type="EMBL" id="KAB5520301.1"/>
    </source>
</evidence>
<dbReference type="Pfam" id="PF24926">
    <property type="entry name" value="ACT_ACR9_C"/>
    <property type="match status" value="1"/>
</dbReference>
<dbReference type="PANTHER" id="PTHR48146">
    <property type="entry name" value="K-STIMULATED PYROPHOSPHATE-ENERGIZED SODIUM PUMP PROTEIN"/>
    <property type="match status" value="1"/>
</dbReference>
<dbReference type="PANTHER" id="PTHR48146:SF2">
    <property type="entry name" value="K-STIMULATED PYROPHOSPHATE-ENERGIZED SODIUM PUMP PROTEIN"/>
    <property type="match status" value="1"/>
</dbReference>
<dbReference type="Proteomes" id="UP000326939">
    <property type="component" value="Chromosome 16"/>
</dbReference>
<evidence type="ECO:0000259" key="1">
    <source>
        <dbReference type="PROSITE" id="PS51671"/>
    </source>
</evidence>
<organism evidence="2 3">
    <name type="scientific">Salix brachista</name>
    <dbReference type="NCBI Taxonomy" id="2182728"/>
    <lineage>
        <taxon>Eukaryota</taxon>
        <taxon>Viridiplantae</taxon>
        <taxon>Streptophyta</taxon>
        <taxon>Embryophyta</taxon>
        <taxon>Tracheophyta</taxon>
        <taxon>Spermatophyta</taxon>
        <taxon>Magnoliopsida</taxon>
        <taxon>eudicotyledons</taxon>
        <taxon>Gunneridae</taxon>
        <taxon>Pentapetalae</taxon>
        <taxon>rosids</taxon>
        <taxon>fabids</taxon>
        <taxon>Malpighiales</taxon>
        <taxon>Salicaceae</taxon>
        <taxon>Saliceae</taxon>
        <taxon>Salix</taxon>
    </lineage>
</organism>
<protein>
    <recommendedName>
        <fullName evidence="1">ACT domain-containing protein</fullName>
    </recommendedName>
</protein>
<keyword evidence="3" id="KW-1185">Reference proteome</keyword>
<name>A0A5N5JLS1_9ROSI</name>
<dbReference type="InterPro" id="IPR045865">
    <property type="entry name" value="ACT-like_dom_sf"/>
</dbReference>
<sequence length="835" mass="94853">MEVPSDDAVLIEKGKKAGDPHVITVNCPDKTGLACDIYVSTDGKWCYIVFWVVPHSRSIIRWTNLKNRLLSVCPSCSVSFYWNQQQSKSCPVYLLKFISLDRKGLLHDVTQVLCELELTIQRVKVTTTPDGRVLDLFFVTDNLELLHTKKRQDETCEQLHDVLGESCISCELRLAGPECECLQGMSSLSPVIADELFHCEISDKEIHSQALSPDMMKLKKTNVMVDNSLSPAHTLLQVHCADHKGLLYDAMRTLKDCNIQLSYGRFSPVINGQRDLDLFIQQKDGKKIVDPEKQSALCFRLKVGMLHPLRVIIANRGPDTELLVANPVELSGKGRPRVFYDITHALKALGICIFSAEIGRYSASDREWEIYRFLLEENCKFQLSNMMARNEIVDTVRRTLMGWRKKSLSYSFTRDESLIVFLDNEMEKTSLTTPGTGSSSYLKALTVEIEKKLQRALATASQRRNLLQELFADIALEVDDRARGIIFSREEGEISPAEDAADDQLCFYDVLADYYVRVPGSGKQILHLIVQLWSQSFASHIFSLLFHKWVCNLGRVPVMFVFFPIHKESHMKLLKIASLLLSVFVAYADRQVDLLFAAPSLQCNLFELPTDKPLFEAQLENTEILVRFSSALVQGATNVFWKKERKGNFAIHLASGVSINLLGLTSKQTKGTSSPYFRQVYFQQYNYLLEEVTLEPMRLNRIPVQAQRELFLLLSRFILFYNSVDKIDSFLKQFPIFPNAFLVGGPADFFVIELADQLQKLKVEPVLLHYLSQIKVLQGGMELRMTTSTRLKACLYSFTSPGGPMFPTRAVRHAAWDALDLLFPEQCELDGKERA</sequence>
<proteinExistence type="predicted"/>